<keyword evidence="1" id="KW-0734">Signal transduction inhibitor</keyword>
<feature type="region of interest" description="Disordered" evidence="2">
    <location>
        <begin position="287"/>
        <end position="310"/>
    </location>
</feature>
<feature type="compositionally biased region" description="Polar residues" evidence="2">
    <location>
        <begin position="21"/>
        <end position="34"/>
    </location>
</feature>
<dbReference type="EMBL" id="AOGT01001319">
    <property type="protein sequence ID" value="EMG47990.1"/>
    <property type="molecule type" value="Genomic_DNA"/>
</dbReference>
<dbReference type="InterPro" id="IPR044926">
    <property type="entry name" value="RGS_subdomain_2"/>
</dbReference>
<dbReference type="GO" id="GO:0035556">
    <property type="term" value="P:intracellular signal transduction"/>
    <property type="evidence" value="ECO:0007669"/>
    <property type="project" value="InterPro"/>
</dbReference>
<accession>M3JYD4</accession>
<dbReference type="PANTHER" id="PTHR10845:SF192">
    <property type="entry name" value="DOUBLE HIT, ISOFORM B"/>
    <property type="match status" value="1"/>
</dbReference>
<dbReference type="STRING" id="1245528.M3JYD4"/>
<dbReference type="SUPFAM" id="SSF46785">
    <property type="entry name" value="Winged helix' DNA-binding domain"/>
    <property type="match status" value="1"/>
</dbReference>
<feature type="compositionally biased region" description="Low complexity" evidence="2">
    <location>
        <begin position="294"/>
        <end position="310"/>
    </location>
</feature>
<dbReference type="InterPro" id="IPR016137">
    <property type="entry name" value="RGS"/>
</dbReference>
<proteinExistence type="predicted"/>
<protein>
    <submittedName>
        <fullName evidence="5">Uncharacterized protein</fullName>
    </submittedName>
</protein>
<dbReference type="Pfam" id="PF25889">
    <property type="entry name" value="WHD_Fungal_DR"/>
    <property type="match status" value="1"/>
</dbReference>
<dbReference type="Gene3D" id="1.10.10.10">
    <property type="entry name" value="Winged helix-like DNA-binding domain superfamily/Winged helix DNA-binding domain"/>
    <property type="match status" value="1"/>
</dbReference>
<dbReference type="InterPro" id="IPR036390">
    <property type="entry name" value="WH_DNA-bd_sf"/>
</dbReference>
<feature type="region of interest" description="Disordered" evidence="2">
    <location>
        <begin position="1"/>
        <end position="55"/>
    </location>
</feature>
<dbReference type="HOGENOM" id="CLU_024143_0_0_1"/>
<comment type="caution">
    <text evidence="5">The sequence shown here is derived from an EMBL/GenBank/DDBJ whole genome shotgun (WGS) entry which is preliminary data.</text>
</comment>
<dbReference type="SUPFAM" id="SSF48097">
    <property type="entry name" value="Regulator of G-protein signaling, RGS"/>
    <property type="match status" value="1"/>
</dbReference>
<dbReference type="OMA" id="DPGMRYL"/>
<dbReference type="Gene3D" id="1.10.167.10">
    <property type="entry name" value="Regulator of G-protein Signalling 4, domain 2"/>
    <property type="match status" value="1"/>
</dbReference>
<dbReference type="SMART" id="SM00049">
    <property type="entry name" value="DEP"/>
    <property type="match status" value="1"/>
</dbReference>
<evidence type="ECO:0000256" key="1">
    <source>
        <dbReference type="ARBA" id="ARBA00022700"/>
    </source>
</evidence>
<gene>
    <name evidence="5" type="ORF">G210_1526</name>
</gene>
<dbReference type="InterPro" id="IPR000591">
    <property type="entry name" value="DEP_dom"/>
</dbReference>
<dbReference type="SMART" id="SM00315">
    <property type="entry name" value="RGS"/>
    <property type="match status" value="1"/>
</dbReference>
<sequence>MNPSTFDDIVLENPFSDDDQTSNLATAISNPLSERSSDSSSSSTPPPTTSSVLYEATHHKFNRTKNGKIFEKDLKDIFSLLIISLKLKRDSSLNIISTPLIKISNPLSKKYPFSFSLDEAMESMKKMDLSIESTNTITHISYNFKPDISLLLVTQFFKARLLHSPADRTRNEPKSNVVLQPTPKGLAIVQQFCERVGLPKADFPEILLANDFNTMELFKFDRDLNTDKILYSEYFLHLLFNTMMGPKPNVWTPSNKPDSVLPKALLENEKFDNLNYSDKIPETGFSFSKFQDPGTGKNKNGTSSTSSHKSTIISPFHHRYFTNPESDSHTQYYVSSVGVRLLKNKEILINPDKSITVDYCISGKAICQWIIDCTDIMNPKQSSEIASLFLKVGLIKHVIESNNDFSRNDYYQITTFGQSISQWNISNDAKTNAEEVAEKNNLNLTLEDVLSDPGMKFQFRKHLARDFCVENLESFTQLKQFDKKYRIWKNLKQFSKDNAQYHGSVNIDQRLDELQKSCMSIAYQIYNTYLSNDAPYVVNIDFKLRSKIIALMTSQEHDSADDESMKYLQTPTEEHGSSLMFSNDFEPPAETKELTLEEEMQLQEDNLAEIANLLGQIRNQIYRLMEKDSIPKFLDMLAFGNVTFVKKSKNIVV</sequence>
<evidence type="ECO:0000256" key="2">
    <source>
        <dbReference type="SAM" id="MobiDB-lite"/>
    </source>
</evidence>
<dbReference type="InterPro" id="IPR036388">
    <property type="entry name" value="WH-like_DNA-bd_sf"/>
</dbReference>
<keyword evidence="6" id="KW-1185">Reference proteome</keyword>
<dbReference type="CDD" id="cd04450">
    <property type="entry name" value="DEP_RGS7-like"/>
    <property type="match status" value="1"/>
</dbReference>
<dbReference type="OrthoDB" id="196547at2759"/>
<reference evidence="5 6" key="1">
    <citation type="submission" date="2013-02" db="EMBL/GenBank/DDBJ databases">
        <title>Genome sequence of Candida maltosa Xu316, a potential industrial strain for xylitol and ethanol production.</title>
        <authorList>
            <person name="Yu J."/>
            <person name="Wang Q."/>
            <person name="Geng X."/>
            <person name="Bao W."/>
            <person name="He P."/>
            <person name="Cai J."/>
        </authorList>
    </citation>
    <scope>NUCLEOTIDE SEQUENCE [LARGE SCALE GENOMIC DNA]</scope>
    <source>
        <strain evidence="6">Xu316</strain>
    </source>
</reference>
<evidence type="ECO:0000313" key="6">
    <source>
        <dbReference type="Proteomes" id="UP000011777"/>
    </source>
</evidence>
<evidence type="ECO:0000259" key="3">
    <source>
        <dbReference type="PROSITE" id="PS50132"/>
    </source>
</evidence>
<name>M3JYD4_CANMX</name>
<dbReference type="Pfam" id="PF00610">
    <property type="entry name" value="DEP"/>
    <property type="match status" value="1"/>
</dbReference>
<dbReference type="InterPro" id="IPR036305">
    <property type="entry name" value="RGS_sf"/>
</dbReference>
<feature type="domain" description="DEP" evidence="4">
    <location>
        <begin position="355"/>
        <end position="415"/>
    </location>
</feature>
<feature type="domain" description="RGS" evidence="3">
    <location>
        <begin position="445"/>
        <end position="643"/>
    </location>
</feature>
<dbReference type="InterPro" id="IPR058855">
    <property type="entry name" value="RGS1/SST2-like_Fungal-DR"/>
</dbReference>
<evidence type="ECO:0000313" key="5">
    <source>
        <dbReference type="EMBL" id="EMG47990.1"/>
    </source>
</evidence>
<dbReference type="AlphaFoldDB" id="M3JYD4"/>
<dbReference type="Pfam" id="PF00615">
    <property type="entry name" value="RGS"/>
    <property type="match status" value="1"/>
</dbReference>
<dbReference type="PROSITE" id="PS50186">
    <property type="entry name" value="DEP"/>
    <property type="match status" value="1"/>
</dbReference>
<dbReference type="PANTHER" id="PTHR10845">
    <property type="entry name" value="REGULATOR OF G PROTEIN SIGNALING"/>
    <property type="match status" value="1"/>
</dbReference>
<evidence type="ECO:0000259" key="4">
    <source>
        <dbReference type="PROSITE" id="PS50186"/>
    </source>
</evidence>
<dbReference type="PROSITE" id="PS50132">
    <property type="entry name" value="RGS"/>
    <property type="match status" value="1"/>
</dbReference>
<organism evidence="5 6">
    <name type="scientific">Candida maltosa (strain Xu316)</name>
    <name type="common">Yeast</name>
    <dbReference type="NCBI Taxonomy" id="1245528"/>
    <lineage>
        <taxon>Eukaryota</taxon>
        <taxon>Fungi</taxon>
        <taxon>Dikarya</taxon>
        <taxon>Ascomycota</taxon>
        <taxon>Saccharomycotina</taxon>
        <taxon>Pichiomycetes</taxon>
        <taxon>Debaryomycetaceae</taxon>
        <taxon>Candida/Lodderomyces clade</taxon>
        <taxon>Candida</taxon>
    </lineage>
</organism>
<dbReference type="Proteomes" id="UP000011777">
    <property type="component" value="Unassembled WGS sequence"/>
</dbReference>
<dbReference type="eggNOG" id="KOG3589">
    <property type="taxonomic scope" value="Eukaryota"/>
</dbReference>
<dbReference type="GO" id="GO:0009968">
    <property type="term" value="P:negative regulation of signal transduction"/>
    <property type="evidence" value="ECO:0007669"/>
    <property type="project" value="UniProtKB-KW"/>
</dbReference>